<dbReference type="InterPro" id="IPR003593">
    <property type="entry name" value="AAA+_ATPase"/>
</dbReference>
<keyword evidence="7 11" id="KW-0067">ATP-binding</keyword>
<keyword evidence="4" id="KW-1003">Cell membrane</keyword>
<dbReference type="NCBIfam" id="NF007739">
    <property type="entry name" value="PRK10419.1"/>
    <property type="match status" value="2"/>
</dbReference>
<gene>
    <name evidence="11" type="ORF">NF556_06440</name>
</gene>
<evidence type="ECO:0000313" key="11">
    <source>
        <dbReference type="EMBL" id="USQ81279.1"/>
    </source>
</evidence>
<dbReference type="InterPro" id="IPR003439">
    <property type="entry name" value="ABC_transporter-like_ATP-bd"/>
</dbReference>
<keyword evidence="8" id="KW-1278">Translocase</keyword>
<evidence type="ECO:0000256" key="7">
    <source>
        <dbReference type="ARBA" id="ARBA00022840"/>
    </source>
</evidence>
<evidence type="ECO:0000256" key="4">
    <source>
        <dbReference type="ARBA" id="ARBA00022475"/>
    </source>
</evidence>
<evidence type="ECO:0000256" key="1">
    <source>
        <dbReference type="ARBA" id="ARBA00004202"/>
    </source>
</evidence>
<protein>
    <submittedName>
        <fullName evidence="11">ABC transporter ATP-binding protein</fullName>
    </submittedName>
</protein>
<dbReference type="SMART" id="SM00382">
    <property type="entry name" value="AAA"/>
    <property type="match status" value="2"/>
</dbReference>
<evidence type="ECO:0000313" key="12">
    <source>
        <dbReference type="Proteomes" id="UP001056455"/>
    </source>
</evidence>
<evidence type="ECO:0000256" key="9">
    <source>
        <dbReference type="ARBA" id="ARBA00023136"/>
    </source>
</evidence>
<dbReference type="Pfam" id="PF00005">
    <property type="entry name" value="ABC_tran"/>
    <property type="match status" value="2"/>
</dbReference>
<dbReference type="SUPFAM" id="SSF52540">
    <property type="entry name" value="P-loop containing nucleoside triphosphate hydrolases"/>
    <property type="match status" value="2"/>
</dbReference>
<keyword evidence="5" id="KW-0997">Cell inner membrane</keyword>
<dbReference type="GO" id="GO:0005524">
    <property type="term" value="F:ATP binding"/>
    <property type="evidence" value="ECO:0007669"/>
    <property type="project" value="UniProtKB-KW"/>
</dbReference>
<feature type="domain" description="ABC transporter" evidence="10">
    <location>
        <begin position="17"/>
        <end position="260"/>
    </location>
</feature>
<dbReference type="InterPro" id="IPR017871">
    <property type="entry name" value="ABC_transporter-like_CS"/>
</dbReference>
<dbReference type="InterPro" id="IPR050388">
    <property type="entry name" value="ABC_Ni/Peptide_Import"/>
</dbReference>
<proteinExistence type="inferred from homology"/>
<keyword evidence="6" id="KW-0547">Nucleotide-binding</keyword>
<dbReference type="PROSITE" id="PS50893">
    <property type="entry name" value="ABC_TRANSPORTER_2"/>
    <property type="match status" value="2"/>
</dbReference>
<reference evidence="11" key="1">
    <citation type="submission" date="2022-06" db="EMBL/GenBank/DDBJ databases">
        <title>Ornithinimicrobium HY1793.</title>
        <authorList>
            <person name="Huang Y."/>
        </authorList>
    </citation>
    <scope>NUCLEOTIDE SEQUENCE</scope>
    <source>
        <strain evidence="11">HY1793</strain>
    </source>
</reference>
<name>A0ABY4YWX1_9MICO</name>
<dbReference type="Gene3D" id="3.40.50.300">
    <property type="entry name" value="P-loop containing nucleotide triphosphate hydrolases"/>
    <property type="match status" value="2"/>
</dbReference>
<dbReference type="InterPro" id="IPR013563">
    <property type="entry name" value="Oligopep_ABC_C"/>
</dbReference>
<dbReference type="PANTHER" id="PTHR43297">
    <property type="entry name" value="OLIGOPEPTIDE TRANSPORT ATP-BINDING PROTEIN APPD"/>
    <property type="match status" value="1"/>
</dbReference>
<evidence type="ECO:0000256" key="8">
    <source>
        <dbReference type="ARBA" id="ARBA00022967"/>
    </source>
</evidence>
<keyword evidence="3" id="KW-0813">Transport</keyword>
<dbReference type="NCBIfam" id="TIGR01727">
    <property type="entry name" value="oligo_HPY"/>
    <property type="match status" value="1"/>
</dbReference>
<evidence type="ECO:0000259" key="10">
    <source>
        <dbReference type="PROSITE" id="PS50893"/>
    </source>
</evidence>
<evidence type="ECO:0000256" key="5">
    <source>
        <dbReference type="ARBA" id="ARBA00022519"/>
    </source>
</evidence>
<keyword evidence="9" id="KW-0472">Membrane</keyword>
<dbReference type="Proteomes" id="UP001056455">
    <property type="component" value="Chromosome"/>
</dbReference>
<sequence>MSRTTLGSSRGRGARLLTVSGLTVQTRAGTTLVGDVSLELNRGETVGIVGESGSGKSLTARAITGLLPRELRASGEAELDGIQLIGVPESRLRTIRGRRVSLLMQDPFTMLNPLQKAATHIVESLPAGTAARRGMKAEVERRLAEVGLAADVAERYPFQLSGGMRQRLALAAALAGDPELLIADEPTTALDVTTQSEILQLLARIQEQRHMALVLITHDLGVAFSVCDRIHVMYAGSMVEVGAAATLAESPGHPYTVGLRLAEPPFGHYAPQLSAIPGRVPSPDAVSTQCAFAARCTWAQDECRAGRPSLRLIEDARQSACVRIADIRHDLQAAIGASQATGEPPAVAGEEPLLVVEDLQKSFKTSPMLGRSLTVPALKGVSFELGVGESLGLVGETGSGKSTIARLILGLASGDAGRINLGGLDLTSYRRLSSGDRREARRKVQMVFQDPYSSLNPARTVGSVLSEVLRTAGRDGESRDGVADLLVQVGLPTDYASRLPAGLSGGERQRVAIARALAVRPELLICDEPVAALDVSAQAQVLELLRELRARHRMALLFITHDLAVVRQVAERLIVLRHGEVVEAGPVGDVLEAPQHPYTQKLVQAVRDTRERLEPGNEGAA</sequence>
<evidence type="ECO:0000256" key="6">
    <source>
        <dbReference type="ARBA" id="ARBA00022741"/>
    </source>
</evidence>
<dbReference type="EMBL" id="CP099489">
    <property type="protein sequence ID" value="USQ81279.1"/>
    <property type="molecule type" value="Genomic_DNA"/>
</dbReference>
<organism evidence="11 12">
    <name type="scientific">Ornithinimicrobium faecis</name>
    <dbReference type="NCBI Taxonomy" id="2934158"/>
    <lineage>
        <taxon>Bacteria</taxon>
        <taxon>Bacillati</taxon>
        <taxon>Actinomycetota</taxon>
        <taxon>Actinomycetes</taxon>
        <taxon>Micrococcales</taxon>
        <taxon>Ornithinimicrobiaceae</taxon>
        <taxon>Ornithinimicrobium</taxon>
    </lineage>
</organism>
<keyword evidence="12" id="KW-1185">Reference proteome</keyword>
<dbReference type="CDD" id="cd03257">
    <property type="entry name" value="ABC_NikE_OppD_transporters"/>
    <property type="match status" value="2"/>
</dbReference>
<dbReference type="InterPro" id="IPR027417">
    <property type="entry name" value="P-loop_NTPase"/>
</dbReference>
<accession>A0ABY4YWX1</accession>
<feature type="domain" description="ABC transporter" evidence="10">
    <location>
        <begin position="354"/>
        <end position="603"/>
    </location>
</feature>
<evidence type="ECO:0000256" key="3">
    <source>
        <dbReference type="ARBA" id="ARBA00022448"/>
    </source>
</evidence>
<dbReference type="RefSeq" id="WP_252594663.1">
    <property type="nucleotide sequence ID" value="NZ_CP099489.1"/>
</dbReference>
<comment type="subcellular location">
    <subcellularLocation>
        <location evidence="1">Cell membrane</location>
        <topology evidence="1">Peripheral membrane protein</topology>
    </subcellularLocation>
</comment>
<dbReference type="NCBIfam" id="NF008453">
    <property type="entry name" value="PRK11308.1"/>
    <property type="match status" value="2"/>
</dbReference>
<dbReference type="PANTHER" id="PTHR43297:SF14">
    <property type="entry name" value="ATPASE AAA-TYPE CORE DOMAIN-CONTAINING PROTEIN"/>
    <property type="match status" value="1"/>
</dbReference>
<dbReference type="PROSITE" id="PS00211">
    <property type="entry name" value="ABC_TRANSPORTER_1"/>
    <property type="match status" value="2"/>
</dbReference>
<dbReference type="Pfam" id="PF08352">
    <property type="entry name" value="oligo_HPY"/>
    <property type="match status" value="2"/>
</dbReference>
<evidence type="ECO:0000256" key="2">
    <source>
        <dbReference type="ARBA" id="ARBA00005417"/>
    </source>
</evidence>
<comment type="similarity">
    <text evidence="2">Belongs to the ABC transporter superfamily.</text>
</comment>